<evidence type="ECO:0000313" key="2">
    <source>
        <dbReference type="Proteomes" id="UP001209878"/>
    </source>
</evidence>
<dbReference type="Proteomes" id="UP001209878">
    <property type="component" value="Unassembled WGS sequence"/>
</dbReference>
<sequence length="140" mass="15915">RPQCHELTEACTVCCCCSAGEDSYGRRVLADCCLHKHCVLGGVDRFLFVVTIRFAYTESVEECLLEPSLPPNSFVRTAASWRDARRSNDIIIVVTIIVINYKIAVCHNRRIEDLSVPSSARLHSRVSHPSKRFVDLRYFK</sequence>
<keyword evidence="2" id="KW-1185">Reference proteome</keyword>
<gene>
    <name evidence="1" type="ORF">NP493_850g01079</name>
</gene>
<proteinExistence type="predicted"/>
<comment type="caution">
    <text evidence="1">The sequence shown here is derived from an EMBL/GenBank/DDBJ whole genome shotgun (WGS) entry which is preliminary data.</text>
</comment>
<feature type="non-terminal residue" evidence="1">
    <location>
        <position position="1"/>
    </location>
</feature>
<reference evidence="1" key="1">
    <citation type="journal article" date="2023" name="Mol. Biol. Evol.">
        <title>Third-Generation Sequencing Reveals the Adaptive Role of the Epigenome in Three Deep-Sea Polychaetes.</title>
        <authorList>
            <person name="Perez M."/>
            <person name="Aroh O."/>
            <person name="Sun Y."/>
            <person name="Lan Y."/>
            <person name="Juniper S.K."/>
            <person name="Young C.R."/>
            <person name="Angers B."/>
            <person name="Qian P.Y."/>
        </authorList>
    </citation>
    <scope>NUCLEOTIDE SEQUENCE</scope>
    <source>
        <strain evidence="1">R07B-5</strain>
    </source>
</reference>
<dbReference type="EMBL" id="JAODUO010000849">
    <property type="protein sequence ID" value="KAK2173767.1"/>
    <property type="molecule type" value="Genomic_DNA"/>
</dbReference>
<protein>
    <submittedName>
        <fullName evidence="1">Uncharacterized protein</fullName>
    </submittedName>
</protein>
<organism evidence="1 2">
    <name type="scientific">Ridgeia piscesae</name>
    <name type="common">Tubeworm</name>
    <dbReference type="NCBI Taxonomy" id="27915"/>
    <lineage>
        <taxon>Eukaryota</taxon>
        <taxon>Metazoa</taxon>
        <taxon>Spiralia</taxon>
        <taxon>Lophotrochozoa</taxon>
        <taxon>Annelida</taxon>
        <taxon>Polychaeta</taxon>
        <taxon>Sedentaria</taxon>
        <taxon>Canalipalpata</taxon>
        <taxon>Sabellida</taxon>
        <taxon>Siboglinidae</taxon>
        <taxon>Ridgeia</taxon>
    </lineage>
</organism>
<dbReference type="AlphaFoldDB" id="A0AAD9NKL9"/>
<accession>A0AAD9NKL9</accession>
<name>A0AAD9NKL9_RIDPI</name>
<evidence type="ECO:0000313" key="1">
    <source>
        <dbReference type="EMBL" id="KAK2173767.1"/>
    </source>
</evidence>